<gene>
    <name evidence="2" type="ORF">MFP26_18360</name>
</gene>
<organism evidence="2 3">
    <name type="scientific">Brenneria tiliae</name>
    <dbReference type="NCBI Taxonomy" id="2914984"/>
    <lineage>
        <taxon>Bacteria</taxon>
        <taxon>Pseudomonadati</taxon>
        <taxon>Pseudomonadota</taxon>
        <taxon>Gammaproteobacteria</taxon>
        <taxon>Enterobacterales</taxon>
        <taxon>Pectobacteriaceae</taxon>
        <taxon>Brenneria</taxon>
    </lineage>
</organism>
<evidence type="ECO:0000259" key="1">
    <source>
        <dbReference type="Pfam" id="PF04230"/>
    </source>
</evidence>
<evidence type="ECO:0000313" key="3">
    <source>
        <dbReference type="Proteomes" id="UP001203069"/>
    </source>
</evidence>
<accession>A0ABT0MXS2</accession>
<dbReference type="PANTHER" id="PTHR36836">
    <property type="entry name" value="COLANIC ACID BIOSYNTHESIS PROTEIN WCAK"/>
    <property type="match status" value="1"/>
</dbReference>
<keyword evidence="3" id="KW-1185">Reference proteome</keyword>
<dbReference type="Proteomes" id="UP001203069">
    <property type="component" value="Unassembled WGS sequence"/>
</dbReference>
<dbReference type="RefSeq" id="WP_249245766.1">
    <property type="nucleotide sequence ID" value="NZ_JAKPBZ010000114.1"/>
</dbReference>
<name>A0ABT0MXS2_9GAMM</name>
<proteinExistence type="predicted"/>
<sequence length="396" mass="44589">MEKKKVKVCLTWHNFDSANYGVVALTISHISMLYSAAKSSGVEISIDTLGTAAKESLNIRSDIAQHYNTDINHIPYSVRGILKLNFLPLTFHKNYDLIIDIGEGDSFTDIYGVKRFTLLTLTKVLPIFSGTPVILAPQTIGPFNRSWVRKIAAYAMKRAKYVFVRDRKSEQCANDLNVQVRVVPDVAFSLPFDTDGQVLRDSVGINVSGLLWHDASNEDKKFGLSCDYKKLIVALIEGFRARKKVIHLVSHVFSDEINEDDVAASRDIKRLFKDDDGVIVAPHFKTPVEAKSYISRLEFFIGSRMHATIAAISAGVPTIPIAYSRKFEGVFELIEYNYTLNAYDLSELEIADNVFLNFDSNIDEIRNKTNIAKMKGLAGNQVYIDYLTAFFEEMKK</sequence>
<dbReference type="InterPro" id="IPR007345">
    <property type="entry name" value="Polysacch_pyruvyl_Trfase"/>
</dbReference>
<protein>
    <submittedName>
        <fullName evidence="2">Polysaccharide pyruvyl transferase family protein</fullName>
    </submittedName>
</protein>
<comment type="caution">
    <text evidence="2">The sequence shown here is derived from an EMBL/GenBank/DDBJ whole genome shotgun (WGS) entry which is preliminary data.</text>
</comment>
<dbReference type="EMBL" id="JAKPBZ010000114">
    <property type="protein sequence ID" value="MCL2894645.1"/>
    <property type="molecule type" value="Genomic_DNA"/>
</dbReference>
<reference evidence="2 3" key="1">
    <citation type="submission" date="2022-02" db="EMBL/GenBank/DDBJ databases">
        <title>Description of Brenneria tiliae sp. nov. isolated from symptomatic Tilia x moltkei and Tilia x europaea trees in the UK.</title>
        <authorList>
            <person name="Kile H."/>
        </authorList>
    </citation>
    <scope>NUCLEOTIDE SEQUENCE [LARGE SCALE GENOMIC DNA]</scope>
    <source>
        <strain evidence="2 3">MC1SB4.1</strain>
    </source>
</reference>
<dbReference type="PANTHER" id="PTHR36836:SF1">
    <property type="entry name" value="COLANIC ACID BIOSYNTHESIS PROTEIN WCAK"/>
    <property type="match status" value="1"/>
</dbReference>
<dbReference type="Pfam" id="PF04230">
    <property type="entry name" value="PS_pyruv_trans"/>
    <property type="match status" value="1"/>
</dbReference>
<evidence type="ECO:0000313" key="2">
    <source>
        <dbReference type="EMBL" id="MCL2894645.1"/>
    </source>
</evidence>
<dbReference type="GO" id="GO:0016740">
    <property type="term" value="F:transferase activity"/>
    <property type="evidence" value="ECO:0007669"/>
    <property type="project" value="UniProtKB-KW"/>
</dbReference>
<feature type="domain" description="Polysaccharide pyruvyl transferase" evidence="1">
    <location>
        <begin position="67"/>
        <end position="324"/>
    </location>
</feature>
<keyword evidence="2" id="KW-0808">Transferase</keyword>